<dbReference type="SUPFAM" id="SSF52309">
    <property type="entry name" value="N-(deoxy)ribosyltransferase-like"/>
    <property type="match status" value="1"/>
</dbReference>
<gene>
    <name evidence="1" type="ORF">ABOZ73_14605</name>
</gene>
<evidence type="ECO:0000313" key="1">
    <source>
        <dbReference type="EMBL" id="XDO96014.1"/>
    </source>
</evidence>
<dbReference type="RefSeq" id="WP_369058870.1">
    <property type="nucleotide sequence ID" value="NZ_CP158375.1"/>
</dbReference>
<protein>
    <submittedName>
        <fullName evidence="1">Nucleoside 2-deoxyribosyltransferase</fullName>
    </submittedName>
</protein>
<dbReference type="Pfam" id="PF05014">
    <property type="entry name" value="Nuc_deoxyrib_tr"/>
    <property type="match status" value="1"/>
</dbReference>
<dbReference type="AlphaFoldDB" id="A0AB39KQN9"/>
<proteinExistence type="predicted"/>
<dbReference type="Gene3D" id="3.40.50.450">
    <property type="match status" value="1"/>
</dbReference>
<dbReference type="InterPro" id="IPR007710">
    <property type="entry name" value="Nucleoside_deoxyribTrfase"/>
</dbReference>
<dbReference type="EMBL" id="CP158375">
    <property type="protein sequence ID" value="XDO96014.1"/>
    <property type="molecule type" value="Genomic_DNA"/>
</dbReference>
<accession>A0AB39KQN9</accession>
<reference evidence="1" key="1">
    <citation type="submission" date="2024-06" db="EMBL/GenBank/DDBJ databases">
        <title>Caulobacter inopinatus, sp. nov.</title>
        <authorList>
            <person name="Donachie S.P."/>
        </authorList>
    </citation>
    <scope>NUCLEOTIDE SEQUENCE</scope>
    <source>
        <strain evidence="1">73W</strain>
    </source>
</reference>
<organism evidence="1">
    <name type="scientific">Caulobacter sp. 73W</name>
    <dbReference type="NCBI Taxonomy" id="3161137"/>
    <lineage>
        <taxon>Bacteria</taxon>
        <taxon>Pseudomonadati</taxon>
        <taxon>Pseudomonadota</taxon>
        <taxon>Alphaproteobacteria</taxon>
        <taxon>Caulobacterales</taxon>
        <taxon>Caulobacteraceae</taxon>
        <taxon>Caulobacter</taxon>
    </lineage>
</organism>
<sequence>MRSIRSLYLAGPQPWLPDAARQMGLQRALCDAAGLIALLPDEGALLAQEPSELLARQIYAARMAAMRQADAGVVDLTPWRGPSADPGAAFEAGALSGLGKPVFAYMNITVDDDADLATRLSGYVGVEIGEDGTAYDQDGCVIEDFGLPETLMLWAEARRLFIVVTNDPLRDLTGLQLCLEALRQYAG</sequence>
<name>A0AB39KQN9_9CAUL</name>